<dbReference type="GO" id="GO:1990281">
    <property type="term" value="C:efflux pump complex"/>
    <property type="evidence" value="ECO:0007669"/>
    <property type="project" value="TreeGrafter"/>
</dbReference>
<dbReference type="InterPro" id="IPR051906">
    <property type="entry name" value="TolC-like"/>
</dbReference>
<keyword evidence="4" id="KW-1134">Transmembrane beta strand</keyword>
<evidence type="ECO:0000256" key="5">
    <source>
        <dbReference type="ARBA" id="ARBA00022692"/>
    </source>
</evidence>
<comment type="subcellular location">
    <subcellularLocation>
        <location evidence="1">Cell outer membrane</location>
    </subcellularLocation>
</comment>
<dbReference type="GO" id="GO:0015562">
    <property type="term" value="F:efflux transmembrane transporter activity"/>
    <property type="evidence" value="ECO:0007669"/>
    <property type="project" value="InterPro"/>
</dbReference>
<evidence type="ECO:0000256" key="7">
    <source>
        <dbReference type="ARBA" id="ARBA00023237"/>
    </source>
</evidence>
<dbReference type="InterPro" id="IPR003423">
    <property type="entry name" value="OMP_efflux"/>
</dbReference>
<dbReference type="Gene3D" id="1.20.1600.10">
    <property type="entry name" value="Outer membrane efflux proteins (OEP)"/>
    <property type="match status" value="1"/>
</dbReference>
<reference evidence="10 11" key="1">
    <citation type="submission" date="2017-04" db="EMBL/GenBank/DDBJ databases">
        <authorList>
            <person name="Afonso C.L."/>
            <person name="Miller P.J."/>
            <person name="Scott M.A."/>
            <person name="Spackman E."/>
            <person name="Goraichik I."/>
            <person name="Dimitrov K.M."/>
            <person name="Suarez D.L."/>
            <person name="Swayne D.E."/>
        </authorList>
    </citation>
    <scope>NUCLEOTIDE SEQUENCE [LARGE SCALE GENOMIC DNA]</scope>
    <source>
        <strain evidence="10 11">DSM 26133</strain>
    </source>
</reference>
<name>A0A1W2GRU4_REIFA</name>
<feature type="signal peptide" evidence="9">
    <location>
        <begin position="1"/>
        <end position="22"/>
    </location>
</feature>
<evidence type="ECO:0000256" key="2">
    <source>
        <dbReference type="ARBA" id="ARBA00007613"/>
    </source>
</evidence>
<evidence type="ECO:0000313" key="10">
    <source>
        <dbReference type="EMBL" id="SMD39098.1"/>
    </source>
</evidence>
<evidence type="ECO:0000256" key="3">
    <source>
        <dbReference type="ARBA" id="ARBA00022448"/>
    </source>
</evidence>
<dbReference type="EMBL" id="FWYF01000005">
    <property type="protein sequence ID" value="SMD39098.1"/>
    <property type="molecule type" value="Genomic_DNA"/>
</dbReference>
<evidence type="ECO:0000256" key="9">
    <source>
        <dbReference type="SAM" id="SignalP"/>
    </source>
</evidence>
<dbReference type="Pfam" id="PF02321">
    <property type="entry name" value="OEP"/>
    <property type="match status" value="2"/>
</dbReference>
<feature type="chain" id="PRO_5011963982" evidence="9">
    <location>
        <begin position="23"/>
        <end position="482"/>
    </location>
</feature>
<accession>A0A1W2GRU4</accession>
<sequence>MKNLTNLILSSLLCLSVGNGWAQDYQYSLEECIKIAYEKNLTIQRSQLDLRVSEVTKNQSKLERLPDFNMGANYGINWGRTIDPTTNNFVTEQLNSSNINGRSNLTVFNGMQIHNSIKQANINYAASQAELEKAKNDVGLNVATLYLNVIFNQELLANAQYQLNSTNQQLDRTKKLVDAGALPVTNLLDLQAQSASNEVNVINSENSYNLAVLNLKQALLIPAGDRFEIEIPELVLKPDETALMTPGEIYKTAEATMPEIRSAQLRIEEADLNYKISKGAYSPTFTVSAGFNTNYSSFADREREIYDGTVPATVPIGYVPSSGETVVSDVSLPNVVDTQSSFPLGEQFQENISKNIAFNLSIPVFNKLRTRAEVQRSMLSKYRAEVSSQEVRNQLRQNIETSYNDMIAAAKTHTANQRQVEALEEAFRVTENQFNLGAVNFVDYQVATNNLYMARSDLVRAKFDFIFKQKVLDFYLGKPITF</sequence>
<keyword evidence="3" id="KW-0813">Transport</keyword>
<organism evidence="10 11">
    <name type="scientific">Reichenbachiella faecimaris</name>
    <dbReference type="NCBI Taxonomy" id="692418"/>
    <lineage>
        <taxon>Bacteria</taxon>
        <taxon>Pseudomonadati</taxon>
        <taxon>Bacteroidota</taxon>
        <taxon>Cytophagia</taxon>
        <taxon>Cytophagales</taxon>
        <taxon>Reichenbachiellaceae</taxon>
        <taxon>Reichenbachiella</taxon>
    </lineage>
</organism>
<evidence type="ECO:0000256" key="8">
    <source>
        <dbReference type="SAM" id="Coils"/>
    </source>
</evidence>
<comment type="similarity">
    <text evidence="2">Belongs to the outer membrane factor (OMF) (TC 1.B.17) family.</text>
</comment>
<evidence type="ECO:0000313" key="11">
    <source>
        <dbReference type="Proteomes" id="UP000192472"/>
    </source>
</evidence>
<evidence type="ECO:0000256" key="4">
    <source>
        <dbReference type="ARBA" id="ARBA00022452"/>
    </source>
</evidence>
<dbReference type="PANTHER" id="PTHR30026:SF20">
    <property type="entry name" value="OUTER MEMBRANE PROTEIN TOLC"/>
    <property type="match status" value="1"/>
</dbReference>
<dbReference type="Proteomes" id="UP000192472">
    <property type="component" value="Unassembled WGS sequence"/>
</dbReference>
<protein>
    <submittedName>
        <fullName evidence="10">Outer membrane protein</fullName>
    </submittedName>
</protein>
<dbReference type="AlphaFoldDB" id="A0A1W2GRU4"/>
<dbReference type="STRING" id="692418.SAMN04488029_4040"/>
<gene>
    <name evidence="10" type="ORF">SAMN04488029_4040</name>
</gene>
<dbReference type="GO" id="GO:0009279">
    <property type="term" value="C:cell outer membrane"/>
    <property type="evidence" value="ECO:0007669"/>
    <property type="project" value="UniProtKB-SubCell"/>
</dbReference>
<keyword evidence="7" id="KW-0998">Cell outer membrane</keyword>
<dbReference type="RefSeq" id="WP_084374737.1">
    <property type="nucleotide sequence ID" value="NZ_FWYF01000005.1"/>
</dbReference>
<keyword evidence="11" id="KW-1185">Reference proteome</keyword>
<keyword evidence="9" id="KW-0732">Signal</keyword>
<keyword evidence="8" id="KW-0175">Coiled coil</keyword>
<dbReference type="GO" id="GO:0015288">
    <property type="term" value="F:porin activity"/>
    <property type="evidence" value="ECO:0007669"/>
    <property type="project" value="TreeGrafter"/>
</dbReference>
<keyword evidence="6" id="KW-0472">Membrane</keyword>
<dbReference type="OrthoDB" id="9811587at2"/>
<evidence type="ECO:0000256" key="1">
    <source>
        <dbReference type="ARBA" id="ARBA00004442"/>
    </source>
</evidence>
<feature type="coiled-coil region" evidence="8">
    <location>
        <begin position="117"/>
        <end position="176"/>
    </location>
</feature>
<dbReference type="SUPFAM" id="SSF56954">
    <property type="entry name" value="Outer membrane efflux proteins (OEP)"/>
    <property type="match status" value="1"/>
</dbReference>
<proteinExistence type="inferred from homology"/>
<keyword evidence="5" id="KW-0812">Transmembrane</keyword>
<dbReference type="PANTHER" id="PTHR30026">
    <property type="entry name" value="OUTER MEMBRANE PROTEIN TOLC"/>
    <property type="match status" value="1"/>
</dbReference>
<evidence type="ECO:0000256" key="6">
    <source>
        <dbReference type="ARBA" id="ARBA00023136"/>
    </source>
</evidence>